<evidence type="ECO:0000313" key="2">
    <source>
        <dbReference type="Proteomes" id="UP000189701"/>
    </source>
</evidence>
<dbReference type="SUPFAM" id="SSF56672">
    <property type="entry name" value="DNA/RNA polymerases"/>
    <property type="match status" value="1"/>
</dbReference>
<gene>
    <name evidence="3" type="primary">LOC104227078</name>
</gene>
<protein>
    <submittedName>
        <fullName evidence="3">Uncharacterized protein LOC104227078</fullName>
    </submittedName>
</protein>
<dbReference type="InterPro" id="IPR002156">
    <property type="entry name" value="RNaseH_domain"/>
</dbReference>
<dbReference type="Gene3D" id="1.10.340.70">
    <property type="match status" value="1"/>
</dbReference>
<dbReference type="PANTHER" id="PTHR48475">
    <property type="entry name" value="RIBONUCLEASE H"/>
    <property type="match status" value="1"/>
</dbReference>
<dbReference type="Pfam" id="PF13456">
    <property type="entry name" value="RVT_3"/>
    <property type="match status" value="1"/>
</dbReference>
<dbReference type="OrthoDB" id="1732478at2759"/>
<accession>A0A1U7WTF5</accession>
<dbReference type="PANTHER" id="PTHR48475:SF1">
    <property type="entry name" value="RNASE H TYPE-1 DOMAIN-CONTAINING PROTEIN"/>
    <property type="match status" value="1"/>
</dbReference>
<reference evidence="3" key="2">
    <citation type="submission" date="2025-08" db="UniProtKB">
        <authorList>
            <consortium name="RefSeq"/>
        </authorList>
    </citation>
    <scope>IDENTIFICATION</scope>
    <source>
        <tissue evidence="3">Leaf</tissue>
    </source>
</reference>
<evidence type="ECO:0000259" key="1">
    <source>
        <dbReference type="PROSITE" id="PS50879"/>
    </source>
</evidence>
<dbReference type="Gene3D" id="3.30.420.10">
    <property type="entry name" value="Ribonuclease H-like superfamily/Ribonuclease H"/>
    <property type="match status" value="1"/>
</dbReference>
<dbReference type="InterPro" id="IPR041588">
    <property type="entry name" value="Integrase_H2C2"/>
</dbReference>
<dbReference type="AlphaFoldDB" id="A0A1U7WTF5"/>
<organism evidence="2 3">
    <name type="scientific">Nicotiana sylvestris</name>
    <name type="common">Wood tobacco</name>
    <name type="synonym">South American tobacco</name>
    <dbReference type="NCBI Taxonomy" id="4096"/>
    <lineage>
        <taxon>Eukaryota</taxon>
        <taxon>Viridiplantae</taxon>
        <taxon>Streptophyta</taxon>
        <taxon>Embryophyta</taxon>
        <taxon>Tracheophyta</taxon>
        <taxon>Spermatophyta</taxon>
        <taxon>Magnoliopsida</taxon>
        <taxon>eudicotyledons</taxon>
        <taxon>Gunneridae</taxon>
        <taxon>Pentapetalae</taxon>
        <taxon>asterids</taxon>
        <taxon>lamiids</taxon>
        <taxon>Solanales</taxon>
        <taxon>Solanaceae</taxon>
        <taxon>Nicotianoideae</taxon>
        <taxon>Nicotianeae</taxon>
        <taxon>Nicotiana</taxon>
    </lineage>
</organism>
<name>A0A1U7WTF5_NICSY</name>
<dbReference type="GO" id="GO:0003676">
    <property type="term" value="F:nucleic acid binding"/>
    <property type="evidence" value="ECO:0007669"/>
    <property type="project" value="InterPro"/>
</dbReference>
<dbReference type="CDD" id="cd09279">
    <property type="entry name" value="RNase_HI_like"/>
    <property type="match status" value="1"/>
</dbReference>
<dbReference type="PROSITE" id="PS50879">
    <property type="entry name" value="RNASE_H_1"/>
    <property type="match status" value="1"/>
</dbReference>
<dbReference type="InterPro" id="IPR043502">
    <property type="entry name" value="DNA/RNA_pol_sf"/>
</dbReference>
<dbReference type="Gene3D" id="3.10.20.370">
    <property type="match status" value="1"/>
</dbReference>
<dbReference type="STRING" id="4096.A0A1U7WTF5"/>
<dbReference type="Pfam" id="PF17921">
    <property type="entry name" value="Integrase_H2C2"/>
    <property type="match status" value="1"/>
</dbReference>
<dbReference type="InterPro" id="IPR012337">
    <property type="entry name" value="RNaseH-like_sf"/>
</dbReference>
<dbReference type="InterPro" id="IPR036397">
    <property type="entry name" value="RNaseH_sf"/>
</dbReference>
<dbReference type="Proteomes" id="UP000189701">
    <property type="component" value="Unplaced"/>
</dbReference>
<proteinExistence type="predicted"/>
<dbReference type="GO" id="GO:0004523">
    <property type="term" value="F:RNA-DNA hybrid ribonuclease activity"/>
    <property type="evidence" value="ECO:0007669"/>
    <property type="project" value="InterPro"/>
</dbReference>
<dbReference type="eggNOG" id="KOG0017">
    <property type="taxonomic scope" value="Eukaryota"/>
</dbReference>
<reference evidence="2" key="1">
    <citation type="journal article" date="2013" name="Genome Biol.">
        <title>Reference genomes and transcriptomes of Nicotiana sylvestris and Nicotiana tomentosiformis.</title>
        <authorList>
            <person name="Sierro N."/>
            <person name="Battey J.N."/>
            <person name="Ouadi S."/>
            <person name="Bovet L."/>
            <person name="Goepfert S."/>
            <person name="Bakaher N."/>
            <person name="Peitsch M.C."/>
            <person name="Ivanov N.V."/>
        </authorList>
    </citation>
    <scope>NUCLEOTIDE SEQUENCE [LARGE SCALE GENOMIC DNA]</scope>
</reference>
<feature type="domain" description="RNase H type-1" evidence="1">
    <location>
        <begin position="148"/>
        <end position="277"/>
    </location>
</feature>
<dbReference type="Pfam" id="PF17919">
    <property type="entry name" value="RT_RNaseH_2"/>
    <property type="match status" value="1"/>
</dbReference>
<dbReference type="RefSeq" id="XP_009777510.1">
    <property type="nucleotide sequence ID" value="XM_009779208.1"/>
</dbReference>
<sequence length="451" mass="51636">MKKGIPFEWDQACSNAFQSIKSYLMKPPVLAAPIPRKPLILYIAAQERSVGALLAQENGEKKENSLYYLSRMMTPNELKYSPIEKLCLALVFAIQKLKHYFQAHIIVYIPQKAVKGQALADFLADHPIPDDWKLTDELPDEDAMVIEVQPPWKMYFDGSAHREGAGAGVVFVTSQGKVLPYSFTLTQHCTNNVAEYQALILGLEMAIDMRQLKLHIFGDSELVINQLLGSYEVKKPELRRYYDYAQKLIGWLGNVTLQHVPRKENKKDDTLATLASTLTLPGQKQITICQKWIVPPDENEDEESKLERLVAVAEAVKVDWRQTMIDYLCYGILPEDPRRKTEIRRCAPRFLYYKDTLYRRSFEGVLLRCLGEDEATQAMQEAHSGVCGSHQSGPKLHFHIKRMGYYWPIMVKDCLDYARRCKACQFHANFIHQPPEMLHPTVASCHLMLGD</sequence>
<evidence type="ECO:0000313" key="3">
    <source>
        <dbReference type="RefSeq" id="XP_009777510.1"/>
    </source>
</evidence>
<dbReference type="SUPFAM" id="SSF53098">
    <property type="entry name" value="Ribonuclease H-like"/>
    <property type="match status" value="1"/>
</dbReference>
<keyword evidence="2" id="KW-1185">Reference proteome</keyword>
<dbReference type="InterPro" id="IPR041577">
    <property type="entry name" value="RT_RNaseH_2"/>
</dbReference>